<organism evidence="2 3">
    <name type="scientific">Saitozyma podzolica</name>
    <dbReference type="NCBI Taxonomy" id="1890683"/>
    <lineage>
        <taxon>Eukaryota</taxon>
        <taxon>Fungi</taxon>
        <taxon>Dikarya</taxon>
        <taxon>Basidiomycota</taxon>
        <taxon>Agaricomycotina</taxon>
        <taxon>Tremellomycetes</taxon>
        <taxon>Tremellales</taxon>
        <taxon>Trimorphomycetaceae</taxon>
        <taxon>Saitozyma</taxon>
    </lineage>
</organism>
<accession>A0A427YTN9</accession>
<keyword evidence="3" id="KW-1185">Reference proteome</keyword>
<evidence type="ECO:0000313" key="3">
    <source>
        <dbReference type="Proteomes" id="UP000279259"/>
    </source>
</evidence>
<comment type="caution">
    <text evidence="2">The sequence shown here is derived from an EMBL/GenBank/DDBJ whole genome shotgun (WGS) entry which is preliminary data.</text>
</comment>
<feature type="region of interest" description="Disordered" evidence="1">
    <location>
        <begin position="439"/>
        <end position="460"/>
    </location>
</feature>
<protein>
    <submittedName>
        <fullName evidence="2">Uncharacterized protein</fullName>
    </submittedName>
</protein>
<dbReference type="AlphaFoldDB" id="A0A427YTN9"/>
<dbReference type="Proteomes" id="UP000279259">
    <property type="component" value="Unassembled WGS sequence"/>
</dbReference>
<name>A0A427YTN9_9TREE</name>
<dbReference type="OrthoDB" id="2585251at2759"/>
<sequence>MVARFTSTTITTLLRKVAAAAKQVHPTVPAPAPAARGGTLPLPRGASGLRRARNAVEQVLRETFPSLHTPQLHPALEPIRLAPRHGVPRAPGSSFRYGSTSAFRTAYRLPHGAPRGAAMNAHVGLGSARTFASGPTQSLVQSKVPIGFRAFASLLNDEEHDRVLPRASRYRPYSRPAKSAGSRLRRSARRVPNPSVSSVDSVALSQLSFYFPRVRRSPAVADVPLPPMPETLVTPGKTTTLSLPLSPDLHALLEPTTEVTYQDAEIGLTILAHLPRGVLDVSEAFDLHRCHRIIPLVAKLQSLGVLDDTEFGTPSAALYVVRNAMGQPDILRITFVGRSVSDVHALLGESLRPNEEGDWWYLHDADERSSDDLTVAESRAILEDWQPSSPSPAASLTAANEREHVPVVGNADSSVELVLPLLDADAPATEGLAHTFTDSWPSSGTMSPLSASPPSVQSPLSDISLPSDDFPTSLTASLLSELSQPSISSAWEVPPSETDSDVESAISLEMASSEVWSEGVVEAEVPSPEMSMMSMWSGAEGGFGFAQPW</sequence>
<dbReference type="EMBL" id="RSCD01000002">
    <property type="protein sequence ID" value="RSH94480.1"/>
    <property type="molecule type" value="Genomic_DNA"/>
</dbReference>
<reference evidence="2 3" key="1">
    <citation type="submission" date="2018-11" db="EMBL/GenBank/DDBJ databases">
        <title>Genome sequence of Saitozyma podzolica DSM 27192.</title>
        <authorList>
            <person name="Aliyu H."/>
            <person name="Gorte O."/>
            <person name="Ochsenreither K."/>
        </authorList>
    </citation>
    <scope>NUCLEOTIDE SEQUENCE [LARGE SCALE GENOMIC DNA]</scope>
    <source>
        <strain evidence="2 3">DSM 27192</strain>
    </source>
</reference>
<gene>
    <name evidence="2" type="ORF">EHS25_004283</name>
</gene>
<proteinExistence type="predicted"/>
<feature type="compositionally biased region" description="Polar residues" evidence="1">
    <location>
        <begin position="439"/>
        <end position="457"/>
    </location>
</feature>
<evidence type="ECO:0000313" key="2">
    <source>
        <dbReference type="EMBL" id="RSH94480.1"/>
    </source>
</evidence>
<feature type="compositionally biased region" description="Low complexity" evidence="1">
    <location>
        <begin position="171"/>
        <end position="182"/>
    </location>
</feature>
<feature type="region of interest" description="Disordered" evidence="1">
    <location>
        <begin position="171"/>
        <end position="195"/>
    </location>
</feature>
<evidence type="ECO:0000256" key="1">
    <source>
        <dbReference type="SAM" id="MobiDB-lite"/>
    </source>
</evidence>